<dbReference type="AlphaFoldDB" id="A0A5B8RV93"/>
<protein>
    <recommendedName>
        <fullName evidence="4">Outer membrane beta-barrel protein</fullName>
    </recommendedName>
</protein>
<organism evidence="2 3">
    <name type="scientific">Comamonas flocculans</name>
    <dbReference type="NCBI Taxonomy" id="2597701"/>
    <lineage>
        <taxon>Bacteria</taxon>
        <taxon>Pseudomonadati</taxon>
        <taxon>Pseudomonadota</taxon>
        <taxon>Betaproteobacteria</taxon>
        <taxon>Burkholderiales</taxon>
        <taxon>Comamonadaceae</taxon>
        <taxon>Comamonas</taxon>
    </lineage>
</organism>
<sequence>MRRLMGIVVLAALAGAGSAGAQTVYAQLGTTGATLGYAQHFERFNLRADLNFLSYGRNLHTRNIDYDGKLKLGSIGLFGDYFLAGQFRLTGGVFLGRDKIVVDAKAESILPGEWVRGDIHTRNLRPYLGIGWGYSPKASGLSFAADLGASYGAVRTSLQASPGMGWTQGRLDQERQALDDKASKYKWFPVVRVGLAYRF</sequence>
<dbReference type="OrthoDB" id="517121at2"/>
<dbReference type="RefSeq" id="WP_146911749.1">
    <property type="nucleotide sequence ID" value="NZ_CP042344.1"/>
</dbReference>
<name>A0A5B8RV93_9BURK</name>
<evidence type="ECO:0000256" key="1">
    <source>
        <dbReference type="SAM" id="SignalP"/>
    </source>
</evidence>
<evidence type="ECO:0000313" key="2">
    <source>
        <dbReference type="EMBL" id="QEA12155.1"/>
    </source>
</evidence>
<dbReference type="KEGG" id="cof:FOZ74_03390"/>
<feature type="chain" id="PRO_5022686437" description="Outer membrane beta-barrel protein" evidence="1">
    <location>
        <begin position="22"/>
        <end position="199"/>
    </location>
</feature>
<evidence type="ECO:0008006" key="4">
    <source>
        <dbReference type="Google" id="ProtNLM"/>
    </source>
</evidence>
<keyword evidence="1" id="KW-0732">Signal</keyword>
<accession>A0A5B8RV93</accession>
<dbReference type="EMBL" id="CP042344">
    <property type="protein sequence ID" value="QEA12155.1"/>
    <property type="molecule type" value="Genomic_DNA"/>
</dbReference>
<keyword evidence="3" id="KW-1185">Reference proteome</keyword>
<dbReference type="Gene3D" id="2.40.160.170">
    <property type="match status" value="1"/>
</dbReference>
<proteinExistence type="predicted"/>
<gene>
    <name evidence="2" type="ORF">FOZ74_03390</name>
</gene>
<evidence type="ECO:0000313" key="3">
    <source>
        <dbReference type="Proteomes" id="UP000321199"/>
    </source>
</evidence>
<feature type="signal peptide" evidence="1">
    <location>
        <begin position="1"/>
        <end position="21"/>
    </location>
</feature>
<reference evidence="2 3" key="1">
    <citation type="submission" date="2019-07" db="EMBL/GenBank/DDBJ databases">
        <title>Complete genome sequence of Comamonas sp. NLF 7-7 isolated from livestock.</title>
        <authorList>
            <person name="Kim D.H."/>
            <person name="Kim J.G."/>
        </authorList>
    </citation>
    <scope>NUCLEOTIDE SEQUENCE [LARGE SCALE GENOMIC DNA]</scope>
    <source>
        <strain evidence="2 3">NLF 7-7</strain>
    </source>
</reference>
<dbReference type="Proteomes" id="UP000321199">
    <property type="component" value="Chromosome"/>
</dbReference>